<name>A0A0A9BW01_ARUDO</name>
<protein>
    <submittedName>
        <fullName evidence="1">Uncharacterized protein</fullName>
    </submittedName>
</protein>
<reference evidence="1" key="2">
    <citation type="journal article" date="2015" name="Data Brief">
        <title>Shoot transcriptome of the giant reed, Arundo donax.</title>
        <authorList>
            <person name="Barrero R.A."/>
            <person name="Guerrero F.D."/>
            <person name="Moolhuijzen P."/>
            <person name="Goolsby J.A."/>
            <person name="Tidwell J."/>
            <person name="Bellgard S.E."/>
            <person name="Bellgard M.I."/>
        </authorList>
    </citation>
    <scope>NUCLEOTIDE SEQUENCE</scope>
    <source>
        <tissue evidence="1">Shoot tissue taken approximately 20 cm above the soil surface</tissue>
    </source>
</reference>
<sequence>MGRTYNSPIFYLRIKSSVSEIAWSALRNGDMII</sequence>
<proteinExistence type="predicted"/>
<dbReference type="EMBL" id="GBRH01234453">
    <property type="protein sequence ID" value="JAD63442.1"/>
    <property type="molecule type" value="Transcribed_RNA"/>
</dbReference>
<reference evidence="1" key="1">
    <citation type="submission" date="2014-09" db="EMBL/GenBank/DDBJ databases">
        <authorList>
            <person name="Magalhaes I.L.F."/>
            <person name="Oliveira U."/>
            <person name="Santos F.R."/>
            <person name="Vidigal T.H.D.A."/>
            <person name="Brescovit A.D."/>
            <person name="Santos A.J."/>
        </authorList>
    </citation>
    <scope>NUCLEOTIDE SEQUENCE</scope>
    <source>
        <tissue evidence="1">Shoot tissue taken approximately 20 cm above the soil surface</tissue>
    </source>
</reference>
<dbReference type="AlphaFoldDB" id="A0A0A9BW01"/>
<organism evidence="1">
    <name type="scientific">Arundo donax</name>
    <name type="common">Giant reed</name>
    <name type="synonym">Donax arundinaceus</name>
    <dbReference type="NCBI Taxonomy" id="35708"/>
    <lineage>
        <taxon>Eukaryota</taxon>
        <taxon>Viridiplantae</taxon>
        <taxon>Streptophyta</taxon>
        <taxon>Embryophyta</taxon>
        <taxon>Tracheophyta</taxon>
        <taxon>Spermatophyta</taxon>
        <taxon>Magnoliopsida</taxon>
        <taxon>Liliopsida</taxon>
        <taxon>Poales</taxon>
        <taxon>Poaceae</taxon>
        <taxon>PACMAD clade</taxon>
        <taxon>Arundinoideae</taxon>
        <taxon>Arundineae</taxon>
        <taxon>Arundo</taxon>
    </lineage>
</organism>
<accession>A0A0A9BW01</accession>
<evidence type="ECO:0000313" key="1">
    <source>
        <dbReference type="EMBL" id="JAD63442.1"/>
    </source>
</evidence>